<protein>
    <recommendedName>
        <fullName evidence="3">STI1/HOP DP domain-containing protein</fullName>
    </recommendedName>
</protein>
<dbReference type="InParanoid" id="K1QKL3"/>
<feature type="region of interest" description="Disordered" evidence="1">
    <location>
        <begin position="23"/>
        <end position="125"/>
    </location>
</feature>
<evidence type="ECO:0000256" key="1">
    <source>
        <dbReference type="SAM" id="MobiDB-lite"/>
    </source>
</evidence>
<dbReference type="Gene3D" id="1.10.260.100">
    <property type="match status" value="2"/>
</dbReference>
<sequence length="364" mass="40457">MDEDDIPPLEDMSDILKQAEAIKSKVKSSKVTTTTDTAQRNAVPQTNPHNENAQNTTGTGHTEKPTAAKSAGKTPNKPSSETFGGFKKGFLFGGNSSQKSKVKSSSSSGSNVKSSPDVPYITKKSPDVVHQIPEVQQTLTAEAQKMVQNKDEWLDDNLMKEIEANDTLFKKLGDKKYVDAVNQFQSDPVQAMERYKDDKEIQEFLTAFCKIMGEHFSGLADKQDKATTPNKPVPQSKIVELNSESEVKQAKSTLPPTMNPVMSETLYTRSPTGGADMSVRSSTNPNQPTAEDERRMQEIVANPEIRNILLDPKVMKLIESLKFNPDEGTSTEFWTKNFPRIFLKIFSIYSYVKIQTAITVPPYH</sequence>
<dbReference type="EMBL" id="JH816099">
    <property type="protein sequence ID" value="EKC37292.1"/>
    <property type="molecule type" value="Genomic_DNA"/>
</dbReference>
<reference evidence="2" key="1">
    <citation type="journal article" date="2012" name="Nature">
        <title>The oyster genome reveals stress adaptation and complexity of shell formation.</title>
        <authorList>
            <person name="Zhang G."/>
            <person name="Fang X."/>
            <person name="Guo X."/>
            <person name="Li L."/>
            <person name="Luo R."/>
            <person name="Xu F."/>
            <person name="Yang P."/>
            <person name="Zhang L."/>
            <person name="Wang X."/>
            <person name="Qi H."/>
            <person name="Xiong Z."/>
            <person name="Que H."/>
            <person name="Xie Y."/>
            <person name="Holland P.W."/>
            <person name="Paps J."/>
            <person name="Zhu Y."/>
            <person name="Wu F."/>
            <person name="Chen Y."/>
            <person name="Wang J."/>
            <person name="Peng C."/>
            <person name="Meng J."/>
            <person name="Yang L."/>
            <person name="Liu J."/>
            <person name="Wen B."/>
            <person name="Zhang N."/>
            <person name="Huang Z."/>
            <person name="Zhu Q."/>
            <person name="Feng Y."/>
            <person name="Mount A."/>
            <person name="Hedgecock D."/>
            <person name="Xu Z."/>
            <person name="Liu Y."/>
            <person name="Domazet-Loso T."/>
            <person name="Du Y."/>
            <person name="Sun X."/>
            <person name="Zhang S."/>
            <person name="Liu B."/>
            <person name="Cheng P."/>
            <person name="Jiang X."/>
            <person name="Li J."/>
            <person name="Fan D."/>
            <person name="Wang W."/>
            <person name="Fu W."/>
            <person name="Wang T."/>
            <person name="Wang B."/>
            <person name="Zhang J."/>
            <person name="Peng Z."/>
            <person name="Li Y."/>
            <person name="Li N."/>
            <person name="Wang J."/>
            <person name="Chen M."/>
            <person name="He Y."/>
            <person name="Tan F."/>
            <person name="Song X."/>
            <person name="Zheng Q."/>
            <person name="Huang R."/>
            <person name="Yang H."/>
            <person name="Du X."/>
            <person name="Chen L."/>
            <person name="Yang M."/>
            <person name="Gaffney P.M."/>
            <person name="Wang S."/>
            <person name="Luo L."/>
            <person name="She Z."/>
            <person name="Ming Y."/>
            <person name="Huang W."/>
            <person name="Zhang S."/>
            <person name="Huang B."/>
            <person name="Zhang Y."/>
            <person name="Qu T."/>
            <person name="Ni P."/>
            <person name="Miao G."/>
            <person name="Wang J."/>
            <person name="Wang Q."/>
            <person name="Steinberg C.E."/>
            <person name="Wang H."/>
            <person name="Li N."/>
            <person name="Qian L."/>
            <person name="Zhang G."/>
            <person name="Li Y."/>
            <person name="Yang H."/>
            <person name="Liu X."/>
            <person name="Wang J."/>
            <person name="Yin Y."/>
            <person name="Wang J."/>
        </authorList>
    </citation>
    <scope>NUCLEOTIDE SEQUENCE [LARGE SCALE GENOMIC DNA]</scope>
    <source>
        <strain evidence="2">05x7-T-G4-1.051#20</strain>
    </source>
</reference>
<accession>K1QKL3</accession>
<proteinExistence type="predicted"/>
<gene>
    <name evidence="2" type="ORF">CGI_10020633</name>
</gene>
<organism evidence="2">
    <name type="scientific">Magallana gigas</name>
    <name type="common">Pacific oyster</name>
    <name type="synonym">Crassostrea gigas</name>
    <dbReference type="NCBI Taxonomy" id="29159"/>
    <lineage>
        <taxon>Eukaryota</taxon>
        <taxon>Metazoa</taxon>
        <taxon>Spiralia</taxon>
        <taxon>Lophotrochozoa</taxon>
        <taxon>Mollusca</taxon>
        <taxon>Bivalvia</taxon>
        <taxon>Autobranchia</taxon>
        <taxon>Pteriomorphia</taxon>
        <taxon>Ostreida</taxon>
        <taxon>Ostreoidea</taxon>
        <taxon>Ostreidae</taxon>
        <taxon>Magallana</taxon>
    </lineage>
</organism>
<feature type="compositionally biased region" description="Polar residues" evidence="1">
    <location>
        <begin position="36"/>
        <end position="60"/>
    </location>
</feature>
<feature type="region of interest" description="Disordered" evidence="1">
    <location>
        <begin position="271"/>
        <end position="294"/>
    </location>
</feature>
<evidence type="ECO:0008006" key="3">
    <source>
        <dbReference type="Google" id="ProtNLM"/>
    </source>
</evidence>
<dbReference type="HOGENOM" id="CLU_082235_0_0_1"/>
<dbReference type="AlphaFoldDB" id="K1QKL3"/>
<feature type="compositionally biased region" description="Polar residues" evidence="1">
    <location>
        <begin position="279"/>
        <end position="289"/>
    </location>
</feature>
<feature type="compositionally biased region" description="Low complexity" evidence="1">
    <location>
        <begin position="83"/>
        <end position="115"/>
    </location>
</feature>
<name>K1QKL3_MAGGI</name>
<evidence type="ECO:0000313" key="2">
    <source>
        <dbReference type="EMBL" id="EKC37292.1"/>
    </source>
</evidence>